<evidence type="ECO:0000313" key="2">
    <source>
        <dbReference type="EMBL" id="KAJ6446878.1"/>
    </source>
</evidence>
<name>A0AB34G591_9HYPO</name>
<keyword evidence="3" id="KW-1185">Reference proteome</keyword>
<protein>
    <submittedName>
        <fullName evidence="2">Nuclear distribution protein</fullName>
    </submittedName>
</protein>
<gene>
    <name evidence="2" type="ORF">O9K51_01651</name>
</gene>
<accession>A0AB34G591</accession>
<dbReference type="Proteomes" id="UP001163105">
    <property type="component" value="Unassembled WGS sequence"/>
</dbReference>
<sequence>MHVTAVAALVGFAFSATVLADECATKCTNAFQQCYKNGTAVNVCASNYAYCLGYNPFEQGAPYAEPTSCKGTQGGVKLEARTYGNNAAAGLSAGGNSGHNHHGNYGKHKGHNRRALISEPVDACAKQCSDDFQKCFEKGTPVNDCASDYSFCLGYNPFIKAPFDEAKTCHKPELPVKRGILSCSETCVQAASKCIKDGKEAATCGLQFVVCELPCFTQATTTKSQ</sequence>
<dbReference type="EMBL" id="JAQHRD010000001">
    <property type="protein sequence ID" value="KAJ6446878.1"/>
    <property type="molecule type" value="Genomic_DNA"/>
</dbReference>
<reference evidence="2" key="1">
    <citation type="submission" date="2023-01" db="EMBL/GenBank/DDBJ databases">
        <title>The growth and conidiation of Purpureocillium lavendulum are regulated by nitrogen source and histone H3K14 acetylation.</title>
        <authorList>
            <person name="Tang P."/>
            <person name="Han J."/>
            <person name="Zhang C."/>
            <person name="Tang P."/>
            <person name="Qi F."/>
            <person name="Zhang K."/>
            <person name="Liang L."/>
        </authorList>
    </citation>
    <scope>NUCLEOTIDE SEQUENCE</scope>
    <source>
        <strain evidence="2">YMF1.00683</strain>
    </source>
</reference>
<dbReference type="AlphaFoldDB" id="A0AB34G591"/>
<organism evidence="2 3">
    <name type="scientific">Purpureocillium lavendulum</name>
    <dbReference type="NCBI Taxonomy" id="1247861"/>
    <lineage>
        <taxon>Eukaryota</taxon>
        <taxon>Fungi</taxon>
        <taxon>Dikarya</taxon>
        <taxon>Ascomycota</taxon>
        <taxon>Pezizomycotina</taxon>
        <taxon>Sordariomycetes</taxon>
        <taxon>Hypocreomycetidae</taxon>
        <taxon>Hypocreales</taxon>
        <taxon>Ophiocordycipitaceae</taxon>
        <taxon>Purpureocillium</taxon>
    </lineage>
</organism>
<keyword evidence="1" id="KW-0732">Signal</keyword>
<feature type="signal peptide" evidence="1">
    <location>
        <begin position="1"/>
        <end position="20"/>
    </location>
</feature>
<proteinExistence type="predicted"/>
<evidence type="ECO:0000313" key="3">
    <source>
        <dbReference type="Proteomes" id="UP001163105"/>
    </source>
</evidence>
<feature type="chain" id="PRO_5044214854" evidence="1">
    <location>
        <begin position="21"/>
        <end position="225"/>
    </location>
</feature>
<evidence type="ECO:0000256" key="1">
    <source>
        <dbReference type="SAM" id="SignalP"/>
    </source>
</evidence>
<comment type="caution">
    <text evidence="2">The sequence shown here is derived from an EMBL/GenBank/DDBJ whole genome shotgun (WGS) entry which is preliminary data.</text>
</comment>